<organism evidence="2 3">
    <name type="scientific">Papiliotrema laurentii</name>
    <name type="common">Cryptococcus laurentii</name>
    <dbReference type="NCBI Taxonomy" id="5418"/>
    <lineage>
        <taxon>Eukaryota</taxon>
        <taxon>Fungi</taxon>
        <taxon>Dikarya</taxon>
        <taxon>Basidiomycota</taxon>
        <taxon>Agaricomycotina</taxon>
        <taxon>Tremellomycetes</taxon>
        <taxon>Tremellales</taxon>
        <taxon>Rhynchogastremaceae</taxon>
        <taxon>Papiliotrema</taxon>
    </lineage>
</organism>
<evidence type="ECO:0000256" key="1">
    <source>
        <dbReference type="SAM" id="MobiDB-lite"/>
    </source>
</evidence>
<protein>
    <submittedName>
        <fullName evidence="2">Uncharacterized protein</fullName>
    </submittedName>
</protein>
<sequence>MRWKDHDCAQQRAKSPFRGPGDRLLSGLFNHPARWRRVSRRQQAHARSPVGWGGWERWPQRSAAGCCLLTLSRTSRSALDRRSPASPRTLSSSHLVEPSPNRRRTEKQDRSRALAHLLEGLKLGVKGYRHVGVFEERVNKTKSIKVSDRAGKTPCVVDERSRWPAREVAMGGRVSTITLRTDGSRVNCVERRGAVQGKVELSLV</sequence>
<dbReference type="AlphaFoldDB" id="A0AAD9FSE6"/>
<evidence type="ECO:0000313" key="2">
    <source>
        <dbReference type="EMBL" id="KAK1925303.1"/>
    </source>
</evidence>
<keyword evidence="3" id="KW-1185">Reference proteome</keyword>
<name>A0AAD9FSE6_PAPLA</name>
<reference evidence="2" key="1">
    <citation type="submission" date="2023-02" db="EMBL/GenBank/DDBJ databases">
        <title>Identification and recombinant expression of a fungal hydrolase from Papiliotrema laurentii that hydrolyzes apple cutin and clears colloidal polyester polyurethane.</title>
        <authorList>
            <consortium name="DOE Joint Genome Institute"/>
            <person name="Roman V.A."/>
            <person name="Bojanowski C."/>
            <person name="Crable B.R."/>
            <person name="Wagner D.N."/>
            <person name="Hung C.S."/>
            <person name="Nadeau L.J."/>
            <person name="Schratz L."/>
            <person name="Haridas S."/>
            <person name="Pangilinan J."/>
            <person name="Lipzen A."/>
            <person name="Na H."/>
            <person name="Yan M."/>
            <person name="Ng V."/>
            <person name="Grigoriev I.V."/>
            <person name="Spatafora J.W."/>
            <person name="Barlow D."/>
            <person name="Biffinger J."/>
            <person name="Kelley-Loughnane N."/>
            <person name="Varaljay V.A."/>
            <person name="Crookes-Goodson W.J."/>
        </authorList>
    </citation>
    <scope>NUCLEOTIDE SEQUENCE</scope>
    <source>
        <strain evidence="2">5307AH</strain>
    </source>
</reference>
<dbReference type="Proteomes" id="UP001182556">
    <property type="component" value="Unassembled WGS sequence"/>
</dbReference>
<feature type="region of interest" description="Disordered" evidence="1">
    <location>
        <begin position="77"/>
        <end position="110"/>
    </location>
</feature>
<comment type="caution">
    <text evidence="2">The sequence shown here is derived from an EMBL/GenBank/DDBJ whole genome shotgun (WGS) entry which is preliminary data.</text>
</comment>
<evidence type="ECO:0000313" key="3">
    <source>
        <dbReference type="Proteomes" id="UP001182556"/>
    </source>
</evidence>
<accession>A0AAD9FSE6</accession>
<gene>
    <name evidence="2" type="ORF">DB88DRAFT_188569</name>
</gene>
<feature type="region of interest" description="Disordered" evidence="1">
    <location>
        <begin position="1"/>
        <end position="23"/>
    </location>
</feature>
<dbReference type="EMBL" id="JAODAN010000003">
    <property type="protein sequence ID" value="KAK1925303.1"/>
    <property type="molecule type" value="Genomic_DNA"/>
</dbReference>
<proteinExistence type="predicted"/>